<keyword evidence="3" id="KW-1185">Reference proteome</keyword>
<organism evidence="2">
    <name type="scientific">Oryza nivara</name>
    <name type="common">Indian wild rice</name>
    <name type="synonym">Oryza sativa f. spontanea</name>
    <dbReference type="NCBI Taxonomy" id="4536"/>
    <lineage>
        <taxon>Eukaryota</taxon>
        <taxon>Viridiplantae</taxon>
        <taxon>Streptophyta</taxon>
        <taxon>Embryophyta</taxon>
        <taxon>Tracheophyta</taxon>
        <taxon>Spermatophyta</taxon>
        <taxon>Magnoliopsida</taxon>
        <taxon>Liliopsida</taxon>
        <taxon>Poales</taxon>
        <taxon>Poaceae</taxon>
        <taxon>BOP clade</taxon>
        <taxon>Oryzoideae</taxon>
        <taxon>Oryzeae</taxon>
        <taxon>Oryzinae</taxon>
        <taxon>Oryza</taxon>
    </lineage>
</organism>
<dbReference type="EnsemblPlants" id="ONIVA06G17150.1">
    <property type="protein sequence ID" value="ONIVA06G17150.1"/>
    <property type="gene ID" value="ONIVA06G17150"/>
</dbReference>
<dbReference type="AlphaFoldDB" id="A0A0E0HQN5"/>
<dbReference type="Proteomes" id="UP000006591">
    <property type="component" value="Chromosome 6"/>
</dbReference>
<feature type="compositionally biased region" description="Basic and acidic residues" evidence="1">
    <location>
        <begin position="10"/>
        <end position="23"/>
    </location>
</feature>
<dbReference type="Gramene" id="ONIVA06G17150.1">
    <property type="protein sequence ID" value="ONIVA06G17150.1"/>
    <property type="gene ID" value="ONIVA06G17150"/>
</dbReference>
<protein>
    <submittedName>
        <fullName evidence="2">Uncharacterized protein</fullName>
    </submittedName>
</protein>
<feature type="region of interest" description="Disordered" evidence="1">
    <location>
        <begin position="1"/>
        <end position="81"/>
    </location>
</feature>
<accession>A0A0E0HQN5</accession>
<evidence type="ECO:0000313" key="3">
    <source>
        <dbReference type="Proteomes" id="UP000006591"/>
    </source>
</evidence>
<dbReference type="HOGENOM" id="CLU_1941487_0_0_1"/>
<reference evidence="2" key="2">
    <citation type="submission" date="2018-04" db="EMBL/GenBank/DDBJ databases">
        <title>OnivRS2 (Oryza nivara Reference Sequence Version 2).</title>
        <authorList>
            <person name="Zhang J."/>
            <person name="Kudrna D."/>
            <person name="Lee S."/>
            <person name="Talag J."/>
            <person name="Rajasekar S."/>
            <person name="Welchert J."/>
            <person name="Hsing Y.-I."/>
            <person name="Wing R.A."/>
        </authorList>
    </citation>
    <scope>NUCLEOTIDE SEQUENCE [LARGE SCALE GENOMIC DNA]</scope>
    <source>
        <strain evidence="2">SL10</strain>
    </source>
</reference>
<feature type="compositionally biased region" description="Low complexity" evidence="1">
    <location>
        <begin position="25"/>
        <end position="45"/>
    </location>
</feature>
<proteinExistence type="predicted"/>
<reference evidence="2" key="1">
    <citation type="submission" date="2015-04" db="UniProtKB">
        <authorList>
            <consortium name="EnsemblPlants"/>
        </authorList>
    </citation>
    <scope>IDENTIFICATION</scope>
    <source>
        <strain evidence="2">SL10</strain>
    </source>
</reference>
<evidence type="ECO:0000313" key="2">
    <source>
        <dbReference type="EnsemblPlants" id="ONIVA06G17150.1"/>
    </source>
</evidence>
<sequence>MTVITSNGGGERRRCNGGDDDRSYGGATRTTTEAEGTEARVVGGRQRSRRVKEAERRSCRPASWPADGDDQSRRRSGGVAGPLLTRYSAVVVDDAHDGMTLTGVILCRRPIHLEATATSHIQFPSQSVVP</sequence>
<evidence type="ECO:0000256" key="1">
    <source>
        <dbReference type="SAM" id="MobiDB-lite"/>
    </source>
</evidence>
<name>A0A0E0HQN5_ORYNI</name>